<comment type="caution">
    <text evidence="1">The sequence shown here is derived from an EMBL/GenBank/DDBJ whole genome shotgun (WGS) entry which is preliminary data.</text>
</comment>
<name>A0A6A0AF30_HAELA</name>
<organism evidence="1 2">
    <name type="scientific">Haematococcus lacustris</name>
    <name type="common">Green alga</name>
    <name type="synonym">Haematococcus pluvialis</name>
    <dbReference type="NCBI Taxonomy" id="44745"/>
    <lineage>
        <taxon>Eukaryota</taxon>
        <taxon>Viridiplantae</taxon>
        <taxon>Chlorophyta</taxon>
        <taxon>core chlorophytes</taxon>
        <taxon>Chlorophyceae</taxon>
        <taxon>CS clade</taxon>
        <taxon>Chlamydomonadales</taxon>
        <taxon>Haematococcaceae</taxon>
        <taxon>Haematococcus</taxon>
    </lineage>
</organism>
<dbReference type="Proteomes" id="UP000485058">
    <property type="component" value="Unassembled WGS sequence"/>
</dbReference>
<protein>
    <submittedName>
        <fullName evidence="1">Uncharacterized protein</fullName>
    </submittedName>
</protein>
<feature type="non-terminal residue" evidence="1">
    <location>
        <position position="1"/>
    </location>
</feature>
<reference evidence="1 2" key="1">
    <citation type="submission" date="2020-02" db="EMBL/GenBank/DDBJ databases">
        <title>Draft genome sequence of Haematococcus lacustris strain NIES-144.</title>
        <authorList>
            <person name="Morimoto D."/>
            <person name="Nakagawa S."/>
            <person name="Yoshida T."/>
            <person name="Sawayama S."/>
        </authorList>
    </citation>
    <scope>NUCLEOTIDE SEQUENCE [LARGE SCALE GENOMIC DNA]</scope>
    <source>
        <strain evidence="1 2">NIES-144</strain>
    </source>
</reference>
<sequence>ASAAAGAAAGKQAKKFTHDETIQLADLVKPIIRFRQRLSTLLSNVVQDKACHDHCGHIGQSKVILTQQYPPPRLQPAKCALYLPTSRAMHSIKTS</sequence>
<feature type="non-terminal residue" evidence="1">
    <location>
        <position position="95"/>
    </location>
</feature>
<evidence type="ECO:0000313" key="1">
    <source>
        <dbReference type="EMBL" id="GFH30664.1"/>
    </source>
</evidence>
<accession>A0A6A0AF30</accession>
<evidence type="ECO:0000313" key="2">
    <source>
        <dbReference type="Proteomes" id="UP000485058"/>
    </source>
</evidence>
<proteinExistence type="predicted"/>
<dbReference type="EMBL" id="BLLF01005050">
    <property type="protein sequence ID" value="GFH30664.1"/>
    <property type="molecule type" value="Genomic_DNA"/>
</dbReference>
<gene>
    <name evidence="1" type="ORF">HaLaN_29554</name>
</gene>
<keyword evidence="2" id="KW-1185">Reference proteome</keyword>
<dbReference type="AlphaFoldDB" id="A0A6A0AF30"/>